<dbReference type="RefSeq" id="WP_380202383.1">
    <property type="nucleotide sequence ID" value="NZ_JBHTEK010000001.1"/>
</dbReference>
<gene>
    <name evidence="1" type="ORF">ACFQT0_09930</name>
</gene>
<protein>
    <submittedName>
        <fullName evidence="1">Uncharacterized protein</fullName>
    </submittedName>
</protein>
<evidence type="ECO:0000313" key="2">
    <source>
        <dbReference type="Proteomes" id="UP001596513"/>
    </source>
</evidence>
<dbReference type="Proteomes" id="UP001596513">
    <property type="component" value="Unassembled WGS sequence"/>
</dbReference>
<name>A0ABW2U2K1_9BACT</name>
<proteinExistence type="predicted"/>
<accession>A0ABW2U2K1</accession>
<dbReference type="EMBL" id="JBHTEK010000001">
    <property type="protein sequence ID" value="MFC7667670.1"/>
    <property type="molecule type" value="Genomic_DNA"/>
</dbReference>
<reference evidence="2" key="1">
    <citation type="journal article" date="2019" name="Int. J. Syst. Evol. Microbiol.">
        <title>The Global Catalogue of Microorganisms (GCM) 10K type strain sequencing project: providing services to taxonomists for standard genome sequencing and annotation.</title>
        <authorList>
            <consortium name="The Broad Institute Genomics Platform"/>
            <consortium name="The Broad Institute Genome Sequencing Center for Infectious Disease"/>
            <person name="Wu L."/>
            <person name="Ma J."/>
        </authorList>
    </citation>
    <scope>NUCLEOTIDE SEQUENCE [LARGE SCALE GENOMIC DNA]</scope>
    <source>
        <strain evidence="2">JCM 19635</strain>
    </source>
</reference>
<keyword evidence="2" id="KW-1185">Reference proteome</keyword>
<evidence type="ECO:0000313" key="1">
    <source>
        <dbReference type="EMBL" id="MFC7667670.1"/>
    </source>
</evidence>
<sequence>MDYERSLITNQVENGISVRMSVLDWLTPGGDFPKQEAYAAQPRAGSTVILP</sequence>
<comment type="caution">
    <text evidence="1">The sequence shown here is derived from an EMBL/GenBank/DDBJ whole genome shotgun (WGS) entry which is preliminary data.</text>
</comment>
<organism evidence="1 2">
    <name type="scientific">Hymenobacter humi</name>
    <dbReference type="NCBI Taxonomy" id="1411620"/>
    <lineage>
        <taxon>Bacteria</taxon>
        <taxon>Pseudomonadati</taxon>
        <taxon>Bacteroidota</taxon>
        <taxon>Cytophagia</taxon>
        <taxon>Cytophagales</taxon>
        <taxon>Hymenobacteraceae</taxon>
        <taxon>Hymenobacter</taxon>
    </lineage>
</organism>